<dbReference type="Proteomes" id="UP000012960">
    <property type="component" value="Unplaced"/>
</dbReference>
<accession>A0A804JL95</accession>
<proteinExistence type="predicted"/>
<organism evidence="1 2">
    <name type="scientific">Musa acuminata subsp. malaccensis</name>
    <name type="common">Wild banana</name>
    <name type="synonym">Musa malaccensis</name>
    <dbReference type="NCBI Taxonomy" id="214687"/>
    <lineage>
        <taxon>Eukaryota</taxon>
        <taxon>Viridiplantae</taxon>
        <taxon>Streptophyta</taxon>
        <taxon>Embryophyta</taxon>
        <taxon>Tracheophyta</taxon>
        <taxon>Spermatophyta</taxon>
        <taxon>Magnoliopsida</taxon>
        <taxon>Liliopsida</taxon>
        <taxon>Zingiberales</taxon>
        <taxon>Musaceae</taxon>
        <taxon>Musa</taxon>
    </lineage>
</organism>
<keyword evidence="2" id="KW-1185">Reference proteome</keyword>
<dbReference type="InParanoid" id="A0A804JL95"/>
<dbReference type="EnsemblPlants" id="Ma06_t28000.1">
    <property type="protein sequence ID" value="Ma06_p28000.1"/>
    <property type="gene ID" value="Ma06_g28000"/>
</dbReference>
<name>A0A804JL95_MUSAM</name>
<sequence>MHIHERAKVAHLLHAFWKVQVAVAKP</sequence>
<reference evidence="1" key="1">
    <citation type="submission" date="2021-05" db="UniProtKB">
        <authorList>
            <consortium name="EnsemblPlants"/>
        </authorList>
    </citation>
    <scope>IDENTIFICATION</scope>
    <source>
        <strain evidence="1">subsp. malaccensis</strain>
    </source>
</reference>
<protein>
    <submittedName>
        <fullName evidence="1">Uncharacterized protein</fullName>
    </submittedName>
</protein>
<dbReference type="Gramene" id="Ma06_t28000.1">
    <property type="protein sequence ID" value="Ma06_p28000.1"/>
    <property type="gene ID" value="Ma06_g28000"/>
</dbReference>
<dbReference type="AlphaFoldDB" id="A0A804JL95"/>
<evidence type="ECO:0000313" key="2">
    <source>
        <dbReference type="Proteomes" id="UP000012960"/>
    </source>
</evidence>
<evidence type="ECO:0000313" key="1">
    <source>
        <dbReference type="EnsemblPlants" id="Ma06_p28000.1"/>
    </source>
</evidence>